<dbReference type="RefSeq" id="WP_077275546.1">
    <property type="nucleotide sequence ID" value="NZ_CP019609.1"/>
</dbReference>
<evidence type="ECO:0000259" key="1">
    <source>
        <dbReference type="Pfam" id="PF01970"/>
    </source>
</evidence>
<evidence type="ECO:0000313" key="2">
    <source>
        <dbReference type="EMBL" id="AQP53456.1"/>
    </source>
</evidence>
<protein>
    <submittedName>
        <fullName evidence="2">Tripartite tricarboxylate transporter TctA family protein</fullName>
    </submittedName>
</protein>
<keyword evidence="3" id="KW-1185">Reference proteome</keyword>
<dbReference type="Pfam" id="PF01970">
    <property type="entry name" value="TctA"/>
    <property type="match status" value="1"/>
</dbReference>
<evidence type="ECO:0000313" key="3">
    <source>
        <dbReference type="Proteomes" id="UP000188246"/>
    </source>
</evidence>
<sequence>MDSGLIIQMIIASLAASVLYSLIGFIPGTDETSVLMPVSLALILAGIQPIVVLAFFVSAFVTLGLMNLMPALIANLPGGVLSTPMIGASLIVKKHGRTTVMIKKAAVGSALGVIIALISSLFIAKLISPFTAQISQHANWIFIAGAIFLSLISQAKILSLISIIPFAILFQGLRSLYWQTGAVPADKTITTSFFLGITVAPLLVGLLSLLNTTERKKMETTSYNQMTIPINLDDKRSLNPFNTLTKRELASSSLSVLLANFMFVLSPVGLIVLFGESMSKKESNELKQAELKITVMSALAQATYLSGIMISIIALGVPIAPSAIGPGAAFFESPPVFKIGHTITDMYPTSTLMIAFVIGSLLAILFVYLLAATFAERLTLFVLKHIPHEAMLALFISLVLLLAYMDAGLINVFGVLLMSVCCGTLNRLGVGYGVQFMSLYAAPFIMTLLTKG</sequence>
<dbReference type="AlphaFoldDB" id="A0A1Q2D4X2"/>
<dbReference type="Proteomes" id="UP000188246">
    <property type="component" value="Chromosome"/>
</dbReference>
<gene>
    <name evidence="2" type="ORF">BW732_03850</name>
</gene>
<dbReference type="InterPro" id="IPR002823">
    <property type="entry name" value="DUF112_TM"/>
</dbReference>
<reference evidence="2 3" key="1">
    <citation type="journal article" date="2010" name="Int. J. Syst. Evol. Microbiol.">
        <title>Vagococcus penaei sp. nov., isolated from spoilage microbiota of cooked shrimp (Penaeus vannamei).</title>
        <authorList>
            <person name="Jaffres E."/>
            <person name="Prevost H."/>
            <person name="Rossero A."/>
            <person name="Joffraud J.J."/>
            <person name="Dousset X."/>
        </authorList>
    </citation>
    <scope>NUCLEOTIDE SEQUENCE [LARGE SCALE GENOMIC DNA]</scope>
    <source>
        <strain evidence="2 3">CD276</strain>
    </source>
</reference>
<organism evidence="2 3">
    <name type="scientific">Vagococcus penaei</name>
    <dbReference type="NCBI Taxonomy" id="633807"/>
    <lineage>
        <taxon>Bacteria</taxon>
        <taxon>Bacillati</taxon>
        <taxon>Bacillota</taxon>
        <taxon>Bacilli</taxon>
        <taxon>Lactobacillales</taxon>
        <taxon>Enterococcaceae</taxon>
        <taxon>Vagococcus</taxon>
    </lineage>
</organism>
<name>A0A1Q2D4X2_9ENTE</name>
<feature type="domain" description="DUF112" evidence="1">
    <location>
        <begin position="11"/>
        <end position="423"/>
    </location>
</feature>
<dbReference type="EMBL" id="CP019609">
    <property type="protein sequence ID" value="AQP53456.1"/>
    <property type="molecule type" value="Genomic_DNA"/>
</dbReference>
<dbReference type="KEGG" id="vpi:BW732_03850"/>
<accession>A0A1Q2D4X2</accession>
<dbReference type="OrthoDB" id="4391232at2"/>
<dbReference type="STRING" id="633807.BW732_03850"/>
<proteinExistence type="predicted"/>